<dbReference type="EMBL" id="JAAALK010000085">
    <property type="protein sequence ID" value="KAG8083308.1"/>
    <property type="molecule type" value="Genomic_DNA"/>
</dbReference>
<feature type="region of interest" description="Disordered" evidence="1">
    <location>
        <begin position="82"/>
        <end position="102"/>
    </location>
</feature>
<accession>A0A8J5SYL4</accession>
<evidence type="ECO:0000313" key="3">
    <source>
        <dbReference type="Proteomes" id="UP000729402"/>
    </source>
</evidence>
<name>A0A8J5SYL4_ZIZPA</name>
<keyword evidence="3" id="KW-1185">Reference proteome</keyword>
<reference evidence="2" key="2">
    <citation type="submission" date="2021-02" db="EMBL/GenBank/DDBJ databases">
        <authorList>
            <person name="Kimball J.A."/>
            <person name="Haas M.W."/>
            <person name="Macchietto M."/>
            <person name="Kono T."/>
            <person name="Duquette J."/>
            <person name="Shao M."/>
        </authorList>
    </citation>
    <scope>NUCLEOTIDE SEQUENCE</scope>
    <source>
        <tissue evidence="2">Fresh leaf tissue</tissue>
    </source>
</reference>
<dbReference type="AlphaFoldDB" id="A0A8J5SYL4"/>
<sequence>MKSWGRVSPLRRSMMARFMASTLAATSLPSRFALISLAIAAEGNKKDYGDDGDDAEDLRRPSPSKAAAASTLAFVAALWEGGRSQGTDGGRRGQGLGSDGTE</sequence>
<protein>
    <submittedName>
        <fullName evidence="2">Uncharacterized protein</fullName>
    </submittedName>
</protein>
<feature type="region of interest" description="Disordered" evidence="1">
    <location>
        <begin position="44"/>
        <end position="63"/>
    </location>
</feature>
<proteinExistence type="predicted"/>
<organism evidence="2 3">
    <name type="scientific">Zizania palustris</name>
    <name type="common">Northern wild rice</name>
    <dbReference type="NCBI Taxonomy" id="103762"/>
    <lineage>
        <taxon>Eukaryota</taxon>
        <taxon>Viridiplantae</taxon>
        <taxon>Streptophyta</taxon>
        <taxon>Embryophyta</taxon>
        <taxon>Tracheophyta</taxon>
        <taxon>Spermatophyta</taxon>
        <taxon>Magnoliopsida</taxon>
        <taxon>Liliopsida</taxon>
        <taxon>Poales</taxon>
        <taxon>Poaceae</taxon>
        <taxon>BOP clade</taxon>
        <taxon>Oryzoideae</taxon>
        <taxon>Oryzeae</taxon>
        <taxon>Zizaniinae</taxon>
        <taxon>Zizania</taxon>
    </lineage>
</organism>
<gene>
    <name evidence="2" type="ORF">GUJ93_ZPchr0015g6703</name>
</gene>
<dbReference type="Proteomes" id="UP000729402">
    <property type="component" value="Unassembled WGS sequence"/>
</dbReference>
<evidence type="ECO:0000313" key="2">
    <source>
        <dbReference type="EMBL" id="KAG8083308.1"/>
    </source>
</evidence>
<comment type="caution">
    <text evidence="2">The sequence shown here is derived from an EMBL/GenBank/DDBJ whole genome shotgun (WGS) entry which is preliminary data.</text>
</comment>
<feature type="compositionally biased region" description="Gly residues" evidence="1">
    <location>
        <begin position="83"/>
        <end position="102"/>
    </location>
</feature>
<reference evidence="2" key="1">
    <citation type="journal article" date="2021" name="bioRxiv">
        <title>Whole Genome Assembly and Annotation of Northern Wild Rice, Zizania palustris L., Supports a Whole Genome Duplication in the Zizania Genus.</title>
        <authorList>
            <person name="Haas M."/>
            <person name="Kono T."/>
            <person name="Macchietto M."/>
            <person name="Millas R."/>
            <person name="McGilp L."/>
            <person name="Shao M."/>
            <person name="Duquette J."/>
            <person name="Hirsch C.N."/>
            <person name="Kimball J."/>
        </authorList>
    </citation>
    <scope>NUCLEOTIDE SEQUENCE</scope>
    <source>
        <tissue evidence="2">Fresh leaf tissue</tissue>
    </source>
</reference>
<evidence type="ECO:0000256" key="1">
    <source>
        <dbReference type="SAM" id="MobiDB-lite"/>
    </source>
</evidence>